<accession>A0ABX6QH94</accession>
<evidence type="ECO:0000256" key="7">
    <source>
        <dbReference type="ARBA" id="ARBA00022970"/>
    </source>
</evidence>
<keyword evidence="8 10" id="KW-1133">Transmembrane helix</keyword>
<dbReference type="EMBL" id="CP058235">
    <property type="protein sequence ID" value="QLC52269.1"/>
    <property type="molecule type" value="Genomic_DNA"/>
</dbReference>
<name>A0ABX6QH94_9HYPH</name>
<dbReference type="PANTHER" id="PTHR43495">
    <property type="entry name" value="GABA PERMEASE"/>
    <property type="match status" value="1"/>
</dbReference>
<feature type="transmembrane region" description="Helical" evidence="10">
    <location>
        <begin position="359"/>
        <end position="381"/>
    </location>
</feature>
<evidence type="ECO:0000259" key="11">
    <source>
        <dbReference type="Pfam" id="PF00324"/>
    </source>
</evidence>
<keyword evidence="5" id="KW-0997">Cell inner membrane</keyword>
<evidence type="ECO:0000256" key="4">
    <source>
        <dbReference type="ARBA" id="ARBA00022475"/>
    </source>
</evidence>
<feature type="transmembrane region" description="Helical" evidence="10">
    <location>
        <begin position="453"/>
        <end position="471"/>
    </location>
</feature>
<keyword evidence="13" id="KW-1185">Reference proteome</keyword>
<comment type="subcellular location">
    <subcellularLocation>
        <location evidence="1">Cell inner membrane</location>
        <topology evidence="1">Multi-pass membrane protein</topology>
    </subcellularLocation>
</comment>
<sequence length="475" mass="53039">MLNDANNELKRDLQNRHIQMIALGGVIGTGLFYGSTEAIQLAGPSAILAYLFGGLIMYFIMRMLGEMSAEEPSSGAFSFFAYKYWGRLAGFITGWNYWFLYILVNMTELTVIGFYLDHWVSIDHWKSSFTVLLFVTLINLFNVRFYGEFEFCCALIKVAAVISMIILGIFLIITGVGESPASVHYLWDHGGFFPYGAIGVVLATSVVMFAFGGTELIGIAAGEAANPQKTIPAAIRQVMWRIIIFYIGSISVIMIISPWNIIGKNGSPFVTIFETIGIPAPGHILNFVVIMAAISVYNSGIYSNGRMLYSLAIQKNAPHIFSKLSTAHVPYVAILFSSFCTAIIVVVNTLIPDNSFMRIMALATAAAVITWAIIIIVHLKFRKAHRNRKKDFIYAFGLYPYANYLCLCFLALLFFIMFVSGFGNNGLMGRLFEMIGIRISFFETYISVQMPDMSLAVIIIPLWCLFLFLGYKLKR</sequence>
<evidence type="ECO:0000256" key="3">
    <source>
        <dbReference type="ARBA" id="ARBA00022448"/>
    </source>
</evidence>
<feature type="transmembrane region" description="Helical" evidence="10">
    <location>
        <begin position="84"/>
        <end position="104"/>
    </location>
</feature>
<evidence type="ECO:0000256" key="10">
    <source>
        <dbReference type="SAM" id="Phobius"/>
    </source>
</evidence>
<feature type="transmembrane region" description="Helical" evidence="10">
    <location>
        <begin position="324"/>
        <end position="347"/>
    </location>
</feature>
<feature type="transmembrane region" description="Helical" evidence="10">
    <location>
        <begin position="238"/>
        <end position="262"/>
    </location>
</feature>
<dbReference type="RefSeq" id="WP_005866028.1">
    <property type="nucleotide sequence ID" value="NZ_CACVBB010000002.1"/>
</dbReference>
<reference evidence="12 13" key="1">
    <citation type="submission" date="2020-06" db="EMBL/GenBank/DDBJ databases">
        <title>Complete closed genome sequence of Bartonella alsatica CIP 105477.</title>
        <authorList>
            <person name="Thibau A."/>
            <person name="Schultze T.G."/>
            <person name="Kempf V.A.J."/>
        </authorList>
    </citation>
    <scope>NUCLEOTIDE SEQUENCE [LARGE SCALE GENOMIC DNA]</scope>
    <source>
        <strain evidence="12 13">CIP 105477</strain>
    </source>
</reference>
<feature type="domain" description="Amino acid permease/ SLC12A" evidence="11">
    <location>
        <begin position="17"/>
        <end position="426"/>
    </location>
</feature>
<comment type="similarity">
    <text evidence="2">Belongs to the amino acid-polyamine-organocation (APC) superfamily. Amino acid transporter (AAT) (TC 2.A.3.1) family.</text>
</comment>
<keyword evidence="7" id="KW-0029">Amino-acid transport</keyword>
<feature type="transmembrane region" description="Helical" evidence="10">
    <location>
        <begin position="193"/>
        <end position="217"/>
    </location>
</feature>
<evidence type="ECO:0000256" key="6">
    <source>
        <dbReference type="ARBA" id="ARBA00022692"/>
    </source>
</evidence>
<feature type="transmembrane region" description="Helical" evidence="10">
    <location>
        <begin position="21"/>
        <end position="41"/>
    </location>
</feature>
<dbReference type="InterPro" id="IPR004840">
    <property type="entry name" value="Amino_acid_permease_CS"/>
</dbReference>
<evidence type="ECO:0000256" key="2">
    <source>
        <dbReference type="ARBA" id="ARBA00008583"/>
    </source>
</evidence>
<evidence type="ECO:0000256" key="5">
    <source>
        <dbReference type="ARBA" id="ARBA00022519"/>
    </source>
</evidence>
<feature type="transmembrane region" description="Helical" evidence="10">
    <location>
        <begin position="154"/>
        <end position="173"/>
    </location>
</feature>
<dbReference type="Proteomes" id="UP000509443">
    <property type="component" value="Chromosome"/>
</dbReference>
<dbReference type="InterPro" id="IPR004841">
    <property type="entry name" value="AA-permease/SLC12A_dom"/>
</dbReference>
<feature type="transmembrane region" description="Helical" evidence="10">
    <location>
        <begin position="124"/>
        <end position="142"/>
    </location>
</feature>
<evidence type="ECO:0000256" key="1">
    <source>
        <dbReference type="ARBA" id="ARBA00004429"/>
    </source>
</evidence>
<feature type="transmembrane region" description="Helical" evidence="10">
    <location>
        <begin position="47"/>
        <end position="64"/>
    </location>
</feature>
<feature type="transmembrane region" description="Helical" evidence="10">
    <location>
        <begin position="401"/>
        <end position="422"/>
    </location>
</feature>
<keyword evidence="3" id="KW-0813">Transport</keyword>
<dbReference type="Pfam" id="PF00324">
    <property type="entry name" value="AA_permease"/>
    <property type="match status" value="1"/>
</dbReference>
<keyword evidence="6 10" id="KW-0812">Transmembrane</keyword>
<dbReference type="PANTHER" id="PTHR43495:SF4">
    <property type="entry name" value="AROMATIC AMINO ACID TRANSPORT PROTEIN AROP"/>
    <property type="match status" value="1"/>
</dbReference>
<evidence type="ECO:0000313" key="13">
    <source>
        <dbReference type="Proteomes" id="UP000509443"/>
    </source>
</evidence>
<evidence type="ECO:0000256" key="8">
    <source>
        <dbReference type="ARBA" id="ARBA00022989"/>
    </source>
</evidence>
<keyword evidence="4" id="KW-1003">Cell membrane</keyword>
<evidence type="ECO:0000313" key="12">
    <source>
        <dbReference type="EMBL" id="QLC52269.1"/>
    </source>
</evidence>
<feature type="transmembrane region" description="Helical" evidence="10">
    <location>
        <begin position="282"/>
        <end position="303"/>
    </location>
</feature>
<protein>
    <submittedName>
        <fullName evidence="12">Amino acid permease</fullName>
    </submittedName>
</protein>
<evidence type="ECO:0000256" key="9">
    <source>
        <dbReference type="ARBA" id="ARBA00023136"/>
    </source>
</evidence>
<dbReference type="PROSITE" id="PS00218">
    <property type="entry name" value="AMINO_ACID_PERMEASE_1"/>
    <property type="match status" value="1"/>
</dbReference>
<gene>
    <name evidence="12" type="ORF">HWV54_05245</name>
</gene>
<organism evidence="12 13">
    <name type="scientific">Bartonella alsatica</name>
    <dbReference type="NCBI Taxonomy" id="52764"/>
    <lineage>
        <taxon>Bacteria</taxon>
        <taxon>Pseudomonadati</taxon>
        <taxon>Pseudomonadota</taxon>
        <taxon>Alphaproteobacteria</taxon>
        <taxon>Hyphomicrobiales</taxon>
        <taxon>Bartonellaceae</taxon>
        <taxon>Bartonella</taxon>
    </lineage>
</organism>
<keyword evidence="9 10" id="KW-0472">Membrane</keyword>
<dbReference type="PIRSF" id="PIRSF006060">
    <property type="entry name" value="AA_transporter"/>
    <property type="match status" value="1"/>
</dbReference>
<dbReference type="Gene3D" id="1.20.1740.10">
    <property type="entry name" value="Amino acid/polyamine transporter I"/>
    <property type="match status" value="1"/>
</dbReference>
<proteinExistence type="inferred from homology"/>